<keyword evidence="2" id="KW-1185">Reference proteome</keyword>
<dbReference type="EMBL" id="JAVREY010000010">
    <property type="protein sequence ID" value="MDT0463641.1"/>
    <property type="molecule type" value="Genomic_DNA"/>
</dbReference>
<proteinExistence type="predicted"/>
<sequence length="118" mass="12769">MGEAYPFTRGSRLVLSVDNHNSVNGLREYARARDASVAYVPVGGPGLRLDERRLEAALTARPHQARHGHDDARGLLAYPAQSNFTGVRHPLDWIARARALGYDGCSTPPPTSPPVPST</sequence>
<evidence type="ECO:0000313" key="2">
    <source>
        <dbReference type="Proteomes" id="UP001183809"/>
    </source>
</evidence>
<name>A0ABU2TRQ1_9ACTN</name>
<dbReference type="SUPFAM" id="SSF53383">
    <property type="entry name" value="PLP-dependent transferases"/>
    <property type="match status" value="1"/>
</dbReference>
<dbReference type="PANTHER" id="PTHR14237:SF19">
    <property type="entry name" value="MITOCHONDRIAL AMIDOXIME REDUCING COMPONENT 1"/>
    <property type="match status" value="1"/>
</dbReference>
<organism evidence="1 2">
    <name type="scientific">Streptomyces gibsoniae</name>
    <dbReference type="NCBI Taxonomy" id="3075529"/>
    <lineage>
        <taxon>Bacteria</taxon>
        <taxon>Bacillati</taxon>
        <taxon>Actinomycetota</taxon>
        <taxon>Actinomycetes</taxon>
        <taxon>Kitasatosporales</taxon>
        <taxon>Streptomycetaceae</taxon>
        <taxon>Streptomyces</taxon>
    </lineage>
</organism>
<dbReference type="Gene3D" id="3.40.640.10">
    <property type="entry name" value="Type I PLP-dependent aspartate aminotransferase-like (Major domain)"/>
    <property type="match status" value="1"/>
</dbReference>
<dbReference type="InterPro" id="IPR015424">
    <property type="entry name" value="PyrdxlP-dep_Trfase"/>
</dbReference>
<dbReference type="PANTHER" id="PTHR14237">
    <property type="entry name" value="MOLYBDOPTERIN COFACTOR SULFURASE MOSC"/>
    <property type="match status" value="1"/>
</dbReference>
<evidence type="ECO:0000313" key="1">
    <source>
        <dbReference type="EMBL" id="MDT0463641.1"/>
    </source>
</evidence>
<dbReference type="RefSeq" id="WP_311694592.1">
    <property type="nucleotide sequence ID" value="NZ_JAVREY010000010.1"/>
</dbReference>
<reference evidence="2" key="1">
    <citation type="submission" date="2023-07" db="EMBL/GenBank/DDBJ databases">
        <title>30 novel species of actinomycetes from the DSMZ collection.</title>
        <authorList>
            <person name="Nouioui I."/>
        </authorList>
    </citation>
    <scope>NUCLEOTIDE SEQUENCE [LARGE SCALE GENOMIC DNA]</scope>
    <source>
        <strain evidence="2">DSM 41699</strain>
    </source>
</reference>
<dbReference type="InterPro" id="IPR015421">
    <property type="entry name" value="PyrdxlP-dep_Trfase_major"/>
</dbReference>
<gene>
    <name evidence="1" type="ORF">RM764_11520</name>
</gene>
<protein>
    <submittedName>
        <fullName evidence="1">Uncharacterized protein</fullName>
    </submittedName>
</protein>
<accession>A0ABU2TRQ1</accession>
<comment type="caution">
    <text evidence="1">The sequence shown here is derived from an EMBL/GenBank/DDBJ whole genome shotgun (WGS) entry which is preliminary data.</text>
</comment>
<dbReference type="Proteomes" id="UP001183809">
    <property type="component" value="Unassembled WGS sequence"/>
</dbReference>